<dbReference type="Pfam" id="PF13419">
    <property type="entry name" value="HAD_2"/>
    <property type="match status" value="1"/>
</dbReference>
<comment type="caution">
    <text evidence="7">The sequence shown here is derived from an EMBL/GenBank/DDBJ whole genome shotgun (WGS) entry which is preliminary data.</text>
</comment>
<dbReference type="InterPro" id="IPR041492">
    <property type="entry name" value="HAD_2"/>
</dbReference>
<dbReference type="GO" id="GO:0046872">
    <property type="term" value="F:metal ion binding"/>
    <property type="evidence" value="ECO:0007669"/>
    <property type="project" value="UniProtKB-KW"/>
</dbReference>
<dbReference type="RefSeq" id="WP_126206755.1">
    <property type="nucleotide sequence ID" value="NZ_PELP01000233.1"/>
</dbReference>
<evidence type="ECO:0000256" key="2">
    <source>
        <dbReference type="ARBA" id="ARBA00022723"/>
    </source>
</evidence>
<evidence type="ECO:0000256" key="5">
    <source>
        <dbReference type="SAM" id="MobiDB-lite"/>
    </source>
</evidence>
<dbReference type="Gene3D" id="3.40.50.1000">
    <property type="entry name" value="HAD superfamily/HAD-like"/>
    <property type="match status" value="1"/>
</dbReference>
<name>A0A430V0I4_THESC</name>
<dbReference type="SUPFAM" id="SSF56784">
    <property type="entry name" value="HAD-like"/>
    <property type="match status" value="1"/>
</dbReference>
<feature type="region of interest" description="Disordered" evidence="5">
    <location>
        <begin position="197"/>
        <end position="226"/>
    </location>
</feature>
<evidence type="ECO:0000313" key="6">
    <source>
        <dbReference type="EMBL" id="RTH03475.1"/>
    </source>
</evidence>
<dbReference type="InterPro" id="IPR006439">
    <property type="entry name" value="HAD-SF_hydro_IA"/>
</dbReference>
<accession>A0A430V0I4</accession>
<keyword evidence="3" id="KW-0378">Hydrolase</keyword>
<evidence type="ECO:0000313" key="8">
    <source>
        <dbReference type="Proteomes" id="UP000286734"/>
    </source>
</evidence>
<proteinExistence type="predicted"/>
<evidence type="ECO:0000256" key="3">
    <source>
        <dbReference type="ARBA" id="ARBA00022801"/>
    </source>
</evidence>
<dbReference type="PANTHER" id="PTHR46470">
    <property type="entry name" value="N-ACYLNEURAMINATE-9-PHOSPHATASE"/>
    <property type="match status" value="1"/>
</dbReference>
<evidence type="ECO:0000313" key="7">
    <source>
        <dbReference type="EMBL" id="RTI15648.1"/>
    </source>
</evidence>
<dbReference type="AlphaFoldDB" id="A0A430V0I4"/>
<dbReference type="InterPro" id="IPR051400">
    <property type="entry name" value="HAD-like_hydrolase"/>
</dbReference>
<protein>
    <recommendedName>
        <fullName evidence="10">HAD family hydrolase</fullName>
    </recommendedName>
</protein>
<comment type="cofactor">
    <cofactor evidence="1">
        <name>Mg(2+)</name>
        <dbReference type="ChEBI" id="CHEBI:18420"/>
    </cofactor>
</comment>
<evidence type="ECO:0000313" key="9">
    <source>
        <dbReference type="Proteomes" id="UP000288073"/>
    </source>
</evidence>
<gene>
    <name evidence="7" type="ORF">CSW23_08315</name>
    <name evidence="6" type="ORF">CSW47_08575</name>
</gene>
<dbReference type="SFLD" id="SFLDS00003">
    <property type="entry name" value="Haloacid_Dehalogenase"/>
    <property type="match status" value="1"/>
</dbReference>
<keyword evidence="4" id="KW-0460">Magnesium</keyword>
<dbReference type="GO" id="GO:0016791">
    <property type="term" value="F:phosphatase activity"/>
    <property type="evidence" value="ECO:0007669"/>
    <property type="project" value="TreeGrafter"/>
</dbReference>
<dbReference type="GO" id="GO:0044281">
    <property type="term" value="P:small molecule metabolic process"/>
    <property type="evidence" value="ECO:0007669"/>
    <property type="project" value="UniProtKB-ARBA"/>
</dbReference>
<dbReference type="InterPro" id="IPR036412">
    <property type="entry name" value="HAD-like_sf"/>
</dbReference>
<dbReference type="InterPro" id="IPR023214">
    <property type="entry name" value="HAD_sf"/>
</dbReference>
<organism evidence="7 9">
    <name type="scientific">Thermus scotoductus</name>
    <dbReference type="NCBI Taxonomy" id="37636"/>
    <lineage>
        <taxon>Bacteria</taxon>
        <taxon>Thermotogati</taxon>
        <taxon>Deinococcota</taxon>
        <taxon>Deinococci</taxon>
        <taxon>Thermales</taxon>
        <taxon>Thermaceae</taxon>
        <taxon>Thermus</taxon>
    </lineage>
</organism>
<dbReference type="PANTHER" id="PTHR46470:SF2">
    <property type="entry name" value="GLYCERALDEHYDE 3-PHOSPHATE PHOSPHATASE"/>
    <property type="match status" value="1"/>
</dbReference>
<evidence type="ECO:0000256" key="1">
    <source>
        <dbReference type="ARBA" id="ARBA00001946"/>
    </source>
</evidence>
<dbReference type="Proteomes" id="UP000288073">
    <property type="component" value="Unassembled WGS sequence"/>
</dbReference>
<dbReference type="Gene3D" id="1.10.150.520">
    <property type="match status" value="1"/>
</dbReference>
<dbReference type="EMBL" id="PEMN01000276">
    <property type="protein sequence ID" value="RTI15648.1"/>
    <property type="molecule type" value="Genomic_DNA"/>
</dbReference>
<dbReference type="SFLD" id="SFLDG01129">
    <property type="entry name" value="C1.5:_HAD__Beta-PGM__Phosphata"/>
    <property type="match status" value="1"/>
</dbReference>
<evidence type="ECO:0008006" key="10">
    <source>
        <dbReference type="Google" id="ProtNLM"/>
    </source>
</evidence>
<evidence type="ECO:0000256" key="4">
    <source>
        <dbReference type="ARBA" id="ARBA00022842"/>
    </source>
</evidence>
<reference evidence="8 9" key="1">
    <citation type="journal article" date="2019" name="Extremophiles">
        <title>Biogeography of thermophiles and predominance of Thermus scotoductus in domestic water heaters.</title>
        <authorList>
            <person name="Wilpiszeski R.L."/>
            <person name="Zhang Z."/>
            <person name="House C.H."/>
        </authorList>
    </citation>
    <scope>NUCLEOTIDE SEQUENCE [LARGE SCALE GENOMIC DNA]</scope>
    <source>
        <strain evidence="7 9">10_S10</strain>
        <strain evidence="6 8">34_S34</strain>
    </source>
</reference>
<dbReference type="EMBL" id="PELP01000233">
    <property type="protein sequence ID" value="RTH03475.1"/>
    <property type="molecule type" value="Genomic_DNA"/>
</dbReference>
<keyword evidence="2" id="KW-0479">Metal-binding</keyword>
<sequence length="226" mass="25404">MPKFQAVVFDLDDTLYPERAYVLSGFRAVATWAEEHLGIAAAQGLAELSQLFDEGVRGNIFNRWLENHGLSPDRWVSEMVEVYRNHEPSLEPYPEVPGLLARLCQHYRLGLVTDGFAQVQRRKLAALGLAHYFDALVFSDEWGKEAWKPSPRPFEVVLGMLGVPGSRAVYIADNPQKDFLGARRVGMRTLRVRRPDGLYNHLEPPSPEHAPDGELETLSALPDVLS</sequence>
<dbReference type="Proteomes" id="UP000286734">
    <property type="component" value="Unassembled WGS sequence"/>
</dbReference>
<dbReference type="NCBIfam" id="TIGR01549">
    <property type="entry name" value="HAD-SF-IA-v1"/>
    <property type="match status" value="1"/>
</dbReference>